<keyword evidence="1" id="KW-0472">Membrane</keyword>
<keyword evidence="1" id="KW-1133">Transmembrane helix</keyword>
<evidence type="ECO:0000256" key="1">
    <source>
        <dbReference type="SAM" id="Phobius"/>
    </source>
</evidence>
<protein>
    <submittedName>
        <fullName evidence="2">(Mediterranean fruit fly) hypothetical protein</fullName>
    </submittedName>
</protein>
<feature type="transmembrane region" description="Helical" evidence="1">
    <location>
        <begin position="124"/>
        <end position="142"/>
    </location>
</feature>
<dbReference type="OrthoDB" id="7994110at2759"/>
<accession>A0A811VI27</accession>
<dbReference type="EMBL" id="CAJHJT010000056">
    <property type="protein sequence ID" value="CAD7014741.1"/>
    <property type="molecule type" value="Genomic_DNA"/>
</dbReference>
<name>A0A811VI27_CERCA</name>
<gene>
    <name evidence="2" type="ORF">CCAP1982_LOCUS22719</name>
</gene>
<evidence type="ECO:0000313" key="2">
    <source>
        <dbReference type="EMBL" id="CAD7014741.1"/>
    </source>
</evidence>
<dbReference type="AlphaFoldDB" id="A0A811VI27"/>
<sequence>MRVYFPEEFNHFDTTGNMKVAQHTAVLLMCFSGFKYLTTLCLLKNWLNNRNGKILESLLNELISMCQSVCKHSDFEFNRMPPQCSLIFHMQLILTVRSILNNTVRLSLFDDTFSVIMEFCTDFYYASICFMYQTMILVLWNLHFNVNKYFEMSVKCKVIKRKNLLTFLNLMQGLKNAQRDFVNHFLWLPCIQCIKAFLLIAESSCFWNYLHQRNLLAEIKLDWLYCDAFLCWLDLYLLSFSLKELYKLYRHSQHQLFIEIIRESDQQYLTAAFILDHHLKPYTNCLLLNAQHTYHWTLLTPLAFGYIMSYINPIDLSYLQMLGQ</sequence>
<comment type="caution">
    <text evidence="2">The sequence shown here is derived from an EMBL/GenBank/DDBJ whole genome shotgun (WGS) entry which is preliminary data.</text>
</comment>
<organism evidence="2 3">
    <name type="scientific">Ceratitis capitata</name>
    <name type="common">Mediterranean fruit fly</name>
    <name type="synonym">Tephritis capitata</name>
    <dbReference type="NCBI Taxonomy" id="7213"/>
    <lineage>
        <taxon>Eukaryota</taxon>
        <taxon>Metazoa</taxon>
        <taxon>Ecdysozoa</taxon>
        <taxon>Arthropoda</taxon>
        <taxon>Hexapoda</taxon>
        <taxon>Insecta</taxon>
        <taxon>Pterygota</taxon>
        <taxon>Neoptera</taxon>
        <taxon>Endopterygota</taxon>
        <taxon>Diptera</taxon>
        <taxon>Brachycera</taxon>
        <taxon>Muscomorpha</taxon>
        <taxon>Tephritoidea</taxon>
        <taxon>Tephritidae</taxon>
        <taxon>Ceratitis</taxon>
        <taxon>Ceratitis</taxon>
    </lineage>
</organism>
<keyword evidence="1" id="KW-0812">Transmembrane</keyword>
<evidence type="ECO:0000313" key="3">
    <source>
        <dbReference type="Proteomes" id="UP000606786"/>
    </source>
</evidence>
<dbReference type="Proteomes" id="UP000606786">
    <property type="component" value="Unassembled WGS sequence"/>
</dbReference>
<feature type="transmembrane region" description="Helical" evidence="1">
    <location>
        <begin position="20"/>
        <end position="43"/>
    </location>
</feature>
<reference evidence="2" key="1">
    <citation type="submission" date="2020-11" db="EMBL/GenBank/DDBJ databases">
        <authorList>
            <person name="Whitehead M."/>
        </authorList>
    </citation>
    <scope>NUCLEOTIDE SEQUENCE</scope>
    <source>
        <strain evidence="2">EGII</strain>
    </source>
</reference>
<proteinExistence type="predicted"/>
<keyword evidence="3" id="KW-1185">Reference proteome</keyword>